<dbReference type="Gene3D" id="3.90.190.10">
    <property type="entry name" value="Protein tyrosine phosphatase superfamily"/>
    <property type="match status" value="1"/>
</dbReference>
<dbReference type="Proteomes" id="UP000271098">
    <property type="component" value="Unassembled WGS sequence"/>
</dbReference>
<dbReference type="InterPro" id="IPR029021">
    <property type="entry name" value="Prot-tyrosine_phosphatase-like"/>
</dbReference>
<dbReference type="AlphaFoldDB" id="A0A183DG24"/>
<evidence type="ECO:0000313" key="4">
    <source>
        <dbReference type="WBParaSite" id="GPUH_0000767401-mRNA-1"/>
    </source>
</evidence>
<dbReference type="GO" id="GO:0004725">
    <property type="term" value="F:protein tyrosine phosphatase activity"/>
    <property type="evidence" value="ECO:0007669"/>
    <property type="project" value="InterPro"/>
</dbReference>
<dbReference type="EMBL" id="UYRT01020415">
    <property type="protein sequence ID" value="VDK59202.1"/>
    <property type="molecule type" value="Genomic_DNA"/>
</dbReference>
<reference evidence="2 3" key="2">
    <citation type="submission" date="2018-11" db="EMBL/GenBank/DDBJ databases">
        <authorList>
            <consortium name="Pathogen Informatics"/>
        </authorList>
    </citation>
    <scope>NUCLEOTIDE SEQUENCE [LARGE SCALE GENOMIC DNA]</scope>
</reference>
<gene>
    <name evidence="2" type="ORF">GPUH_LOCUS7666</name>
</gene>
<dbReference type="SUPFAM" id="SSF52799">
    <property type="entry name" value="(Phosphotyrosine protein) phosphatases II"/>
    <property type="match status" value="1"/>
</dbReference>
<feature type="domain" description="Tyrosine-protein phosphatase" evidence="1">
    <location>
        <begin position="1"/>
        <end position="118"/>
    </location>
</feature>
<dbReference type="InterPro" id="IPR050348">
    <property type="entry name" value="Protein-Tyr_Phosphatase"/>
</dbReference>
<evidence type="ECO:0000313" key="3">
    <source>
        <dbReference type="Proteomes" id="UP000271098"/>
    </source>
</evidence>
<dbReference type="PROSITE" id="PS50055">
    <property type="entry name" value="TYR_PHOSPHATASE_PTP"/>
    <property type="match status" value="1"/>
</dbReference>
<dbReference type="Pfam" id="PF00102">
    <property type="entry name" value="Y_phosphatase"/>
    <property type="match status" value="1"/>
</dbReference>
<dbReference type="WBParaSite" id="GPUH_0000767401-mRNA-1">
    <property type="protein sequence ID" value="GPUH_0000767401-mRNA-1"/>
    <property type="gene ID" value="GPUH_0000767401"/>
</dbReference>
<reference evidence="4" key="1">
    <citation type="submission" date="2016-06" db="UniProtKB">
        <authorList>
            <consortium name="WormBaseParasite"/>
        </authorList>
    </citation>
    <scope>IDENTIFICATION</scope>
</reference>
<dbReference type="InterPro" id="IPR000242">
    <property type="entry name" value="PTP_cat"/>
</dbReference>
<dbReference type="OrthoDB" id="5825157at2759"/>
<keyword evidence="3" id="KW-1185">Reference proteome</keyword>
<proteinExistence type="predicted"/>
<name>A0A183DG24_9BILA</name>
<evidence type="ECO:0000313" key="2">
    <source>
        <dbReference type="EMBL" id="VDK59202.1"/>
    </source>
</evidence>
<dbReference type="PANTHER" id="PTHR19134">
    <property type="entry name" value="RECEPTOR-TYPE TYROSINE-PROTEIN PHOSPHATASE"/>
    <property type="match status" value="1"/>
</dbReference>
<protein>
    <submittedName>
        <fullName evidence="4">Tyrosine-protein phosphatase domain-containing protein</fullName>
    </submittedName>
</protein>
<organism evidence="4">
    <name type="scientific">Gongylonema pulchrum</name>
    <dbReference type="NCBI Taxonomy" id="637853"/>
    <lineage>
        <taxon>Eukaryota</taxon>
        <taxon>Metazoa</taxon>
        <taxon>Ecdysozoa</taxon>
        <taxon>Nematoda</taxon>
        <taxon>Chromadorea</taxon>
        <taxon>Rhabditida</taxon>
        <taxon>Spirurina</taxon>
        <taxon>Spiruromorpha</taxon>
        <taxon>Spiruroidea</taxon>
        <taxon>Gongylonematidae</taxon>
        <taxon>Gongylonema</taxon>
    </lineage>
</organism>
<evidence type="ECO:0000259" key="1">
    <source>
        <dbReference type="PROSITE" id="PS50055"/>
    </source>
</evidence>
<dbReference type="PANTHER" id="PTHR19134:SF449">
    <property type="entry name" value="TYROSINE-PROTEIN PHOSPHATASE 1"/>
    <property type="match status" value="1"/>
</dbReference>
<accession>A0A183DG24</accession>
<sequence>MIITQLPLTNTVKHFWEMVWQENAQAILLLLTVNEWKQHAEKIRLIPGKGRCLHIEDFLMLTHKNEINVTPEWVVHEFYLTKNNETRRVLWHHYNAWEPNRPPADGEHLWPIHSSLRY</sequence>